<feature type="compositionally biased region" description="Acidic residues" evidence="3">
    <location>
        <begin position="234"/>
        <end position="247"/>
    </location>
</feature>
<reference evidence="4 5" key="1">
    <citation type="submission" date="2019-06" db="EMBL/GenBank/DDBJ databases">
        <title>Persicimonas caeni gen. nov., sp. nov., a predatory bacterium isolated from solar saltern.</title>
        <authorList>
            <person name="Wang S."/>
        </authorList>
    </citation>
    <scope>NUCLEOTIDE SEQUENCE [LARGE SCALE GENOMIC DNA]</scope>
    <source>
        <strain evidence="4 5">YN101</strain>
    </source>
</reference>
<evidence type="ECO:0000256" key="3">
    <source>
        <dbReference type="SAM" id="MobiDB-lite"/>
    </source>
</evidence>
<dbReference type="AlphaFoldDB" id="A0A4Y6PLN5"/>
<evidence type="ECO:0000256" key="2">
    <source>
        <dbReference type="SAM" id="Coils"/>
    </source>
</evidence>
<dbReference type="EMBL" id="CP041186">
    <property type="protein sequence ID" value="QDG49226.1"/>
    <property type="molecule type" value="Genomic_DNA"/>
</dbReference>
<comment type="similarity">
    <text evidence="1">Belongs to the PspA/Vipp/IM30 family.</text>
</comment>
<evidence type="ECO:0000313" key="4">
    <source>
        <dbReference type="EMBL" id="QDG49226.1"/>
    </source>
</evidence>
<proteinExistence type="inferred from homology"/>
<dbReference type="InterPro" id="IPR007157">
    <property type="entry name" value="PspA_VIPP1"/>
</dbReference>
<accession>A0A4Y6PLN5</accession>
<feature type="compositionally biased region" description="Basic and acidic residues" evidence="3">
    <location>
        <begin position="224"/>
        <end position="233"/>
    </location>
</feature>
<feature type="region of interest" description="Disordered" evidence="3">
    <location>
        <begin position="224"/>
        <end position="264"/>
    </location>
</feature>
<dbReference type="OrthoDB" id="9779630at2"/>
<dbReference type="PANTHER" id="PTHR31088">
    <property type="entry name" value="MEMBRANE-ASSOCIATED PROTEIN VIPP1, CHLOROPLASTIC"/>
    <property type="match status" value="1"/>
</dbReference>
<feature type="coiled-coil region" evidence="2">
    <location>
        <begin position="87"/>
        <end position="188"/>
    </location>
</feature>
<dbReference type="RefSeq" id="WP_141195725.1">
    <property type="nucleotide sequence ID" value="NZ_CP041186.1"/>
</dbReference>
<sequence>MSIFGRIGTLLKANINDLISKAEDPEKILNQLILDMKEQLINAKKQVAVAIADEKRLKKQLDSEVHKASEWEKKAMMAVRAGRDDLAKEALSRKQEHDELAEEYQGQWEAQKAAADKLRDSLRQLNNKIEEAKRKKNLLIARKKRAEAQKTIQETMSGLNDTSAFDAFDRMSEKIEQMEAEAEASAELAEGFSGDDLASKFEDLEADHGADEALAALKAKMGMKEGAKEKETEFSFEEEEVEEEVEEKAEVKAGGRGTWDSDEF</sequence>
<evidence type="ECO:0000256" key="1">
    <source>
        <dbReference type="ARBA" id="ARBA00043985"/>
    </source>
</evidence>
<keyword evidence="5" id="KW-1185">Reference proteome</keyword>
<dbReference type="Pfam" id="PF04012">
    <property type="entry name" value="PspA_IM30"/>
    <property type="match status" value="1"/>
</dbReference>
<protein>
    <submittedName>
        <fullName evidence="4">PspA/IM30 family protein</fullName>
    </submittedName>
</protein>
<accession>A0A5B8XZ61</accession>
<dbReference type="Proteomes" id="UP000315995">
    <property type="component" value="Chromosome"/>
</dbReference>
<dbReference type="PANTHER" id="PTHR31088:SF6">
    <property type="entry name" value="PHAGE SHOCK PROTEIN A"/>
    <property type="match status" value="1"/>
</dbReference>
<gene>
    <name evidence="4" type="ORF">FIV42_00260</name>
</gene>
<evidence type="ECO:0000313" key="5">
    <source>
        <dbReference type="Proteomes" id="UP000315995"/>
    </source>
</evidence>
<organism evidence="4 5">
    <name type="scientific">Persicimonas caeni</name>
    <dbReference type="NCBI Taxonomy" id="2292766"/>
    <lineage>
        <taxon>Bacteria</taxon>
        <taxon>Deltaproteobacteria</taxon>
        <taxon>Bradymonadales</taxon>
        <taxon>Bradymonadaceae</taxon>
        <taxon>Persicimonas</taxon>
    </lineage>
</organism>
<keyword evidence="2" id="KW-0175">Coiled coil</keyword>
<name>A0A4Y6PLN5_PERCE</name>